<proteinExistence type="predicted"/>
<keyword evidence="8" id="KW-1185">Reference proteome</keyword>
<evidence type="ECO:0000256" key="3">
    <source>
        <dbReference type="ARBA" id="ARBA00023163"/>
    </source>
</evidence>
<evidence type="ECO:0000256" key="4">
    <source>
        <dbReference type="ARBA" id="ARBA00023242"/>
    </source>
</evidence>
<evidence type="ECO:0000313" key="7">
    <source>
        <dbReference type="EMBL" id="GJN90493.1"/>
    </source>
</evidence>
<dbReference type="SMART" id="SM00993">
    <property type="entry name" value="YL1_C"/>
    <property type="match status" value="1"/>
</dbReference>
<name>A0AAV5GJW3_9BASI</name>
<dbReference type="InterPro" id="IPR029525">
    <property type="entry name" value="INO80C/Ies6"/>
</dbReference>
<feature type="domain" description="Vps72/YL1 C-terminal" evidence="6">
    <location>
        <begin position="59"/>
        <end position="88"/>
    </location>
</feature>
<dbReference type="PANTHER" id="PTHR31200">
    <property type="entry name" value="INO80 COMPLEX SUBUNIT C"/>
    <property type="match status" value="1"/>
</dbReference>
<dbReference type="GO" id="GO:0006338">
    <property type="term" value="P:chromatin remodeling"/>
    <property type="evidence" value="ECO:0007669"/>
    <property type="project" value="InterPro"/>
</dbReference>
<comment type="caution">
    <text evidence="7">The sequence shown here is derived from an EMBL/GenBank/DDBJ whole genome shotgun (WGS) entry which is preliminary data.</text>
</comment>
<evidence type="ECO:0000256" key="2">
    <source>
        <dbReference type="ARBA" id="ARBA00023015"/>
    </source>
</evidence>
<reference evidence="7 8" key="1">
    <citation type="submission" date="2021-12" db="EMBL/GenBank/DDBJ databases">
        <title>High titer production of polyol ester of fatty acids by Rhodotorula paludigena BS15 towards product separation-free biomass refinery.</title>
        <authorList>
            <person name="Mano J."/>
            <person name="Ono H."/>
            <person name="Tanaka T."/>
            <person name="Naito K."/>
            <person name="Sushida H."/>
            <person name="Ike M."/>
            <person name="Tokuyasu K."/>
            <person name="Kitaoka M."/>
        </authorList>
    </citation>
    <scope>NUCLEOTIDE SEQUENCE [LARGE SCALE GENOMIC DNA]</scope>
    <source>
        <strain evidence="7 8">BS15</strain>
    </source>
</reference>
<dbReference type="Pfam" id="PF08265">
    <property type="entry name" value="YL1_C"/>
    <property type="match status" value="1"/>
</dbReference>
<organism evidence="7 8">
    <name type="scientific">Rhodotorula paludigena</name>
    <dbReference type="NCBI Taxonomy" id="86838"/>
    <lineage>
        <taxon>Eukaryota</taxon>
        <taxon>Fungi</taxon>
        <taxon>Dikarya</taxon>
        <taxon>Basidiomycota</taxon>
        <taxon>Pucciniomycotina</taxon>
        <taxon>Microbotryomycetes</taxon>
        <taxon>Sporidiobolales</taxon>
        <taxon>Sporidiobolaceae</taxon>
        <taxon>Rhodotorula</taxon>
    </lineage>
</organism>
<comment type="subcellular location">
    <subcellularLocation>
        <location evidence="1">Nucleus</location>
    </subcellularLocation>
</comment>
<keyword evidence="4" id="KW-0539">Nucleus</keyword>
<protein>
    <recommendedName>
        <fullName evidence="6">Vps72/YL1 C-terminal domain-containing protein</fullName>
    </recommendedName>
</protein>
<feature type="region of interest" description="Disordered" evidence="5">
    <location>
        <begin position="1"/>
        <end position="23"/>
    </location>
</feature>
<keyword evidence="2" id="KW-0805">Transcription regulation</keyword>
<evidence type="ECO:0000259" key="6">
    <source>
        <dbReference type="SMART" id="SM00993"/>
    </source>
</evidence>
<accession>A0AAV5GJW3</accession>
<evidence type="ECO:0000313" key="8">
    <source>
        <dbReference type="Proteomes" id="UP001342314"/>
    </source>
</evidence>
<dbReference type="GO" id="GO:0031011">
    <property type="term" value="C:Ino80 complex"/>
    <property type="evidence" value="ECO:0007669"/>
    <property type="project" value="InterPro"/>
</dbReference>
<sequence>MQVDGAAVEQQPAPVPNDPETERRLQEAFQQVISCARALPELDGYSSVEAPPSLMPQKRYCDITGLEAKYTDPKSTLRYHNPEVYDILRTFQPAVIQAYLAVRGQGVVLR</sequence>
<dbReference type="AlphaFoldDB" id="A0AAV5GJW3"/>
<evidence type="ECO:0000256" key="1">
    <source>
        <dbReference type="ARBA" id="ARBA00004123"/>
    </source>
</evidence>
<dbReference type="EMBL" id="BQKY01000007">
    <property type="protein sequence ID" value="GJN90493.1"/>
    <property type="molecule type" value="Genomic_DNA"/>
</dbReference>
<dbReference type="PANTHER" id="PTHR31200:SF1">
    <property type="entry name" value="INO80 COMPLEX SUBUNIT C"/>
    <property type="match status" value="1"/>
</dbReference>
<dbReference type="InterPro" id="IPR013272">
    <property type="entry name" value="Vps72/YL1_C"/>
</dbReference>
<gene>
    <name evidence="7" type="ORF">Rhopal_003504-T1</name>
</gene>
<dbReference type="Proteomes" id="UP001342314">
    <property type="component" value="Unassembled WGS sequence"/>
</dbReference>
<evidence type="ECO:0000256" key="5">
    <source>
        <dbReference type="SAM" id="MobiDB-lite"/>
    </source>
</evidence>
<keyword evidence="3" id="KW-0804">Transcription</keyword>